<evidence type="ECO:0000256" key="1">
    <source>
        <dbReference type="SAM" id="MobiDB-lite"/>
    </source>
</evidence>
<evidence type="ECO:0008006" key="4">
    <source>
        <dbReference type="Google" id="ProtNLM"/>
    </source>
</evidence>
<feature type="compositionally biased region" description="Basic and acidic residues" evidence="1">
    <location>
        <begin position="509"/>
        <end position="520"/>
    </location>
</feature>
<feature type="compositionally biased region" description="Polar residues" evidence="1">
    <location>
        <begin position="110"/>
        <end position="136"/>
    </location>
</feature>
<dbReference type="InterPro" id="IPR011989">
    <property type="entry name" value="ARM-like"/>
</dbReference>
<dbReference type="AlphaFoldDB" id="A0AAD4M3L8"/>
<dbReference type="Proteomes" id="UP001203297">
    <property type="component" value="Unassembled WGS sequence"/>
</dbReference>
<proteinExistence type="predicted"/>
<feature type="region of interest" description="Disordered" evidence="1">
    <location>
        <begin position="293"/>
        <end position="543"/>
    </location>
</feature>
<dbReference type="Gene3D" id="1.25.10.10">
    <property type="entry name" value="Leucine-rich Repeat Variant"/>
    <property type="match status" value="1"/>
</dbReference>
<evidence type="ECO:0000313" key="2">
    <source>
        <dbReference type="EMBL" id="KAI0300977.1"/>
    </source>
</evidence>
<reference evidence="2" key="1">
    <citation type="journal article" date="2022" name="New Phytol.">
        <title>Evolutionary transition to the ectomycorrhizal habit in the genomes of a hyperdiverse lineage of mushroom-forming fungi.</title>
        <authorList>
            <person name="Looney B."/>
            <person name="Miyauchi S."/>
            <person name="Morin E."/>
            <person name="Drula E."/>
            <person name="Courty P.E."/>
            <person name="Kohler A."/>
            <person name="Kuo A."/>
            <person name="LaButti K."/>
            <person name="Pangilinan J."/>
            <person name="Lipzen A."/>
            <person name="Riley R."/>
            <person name="Andreopoulos W."/>
            <person name="He G."/>
            <person name="Johnson J."/>
            <person name="Nolan M."/>
            <person name="Tritt A."/>
            <person name="Barry K.W."/>
            <person name="Grigoriev I.V."/>
            <person name="Nagy L.G."/>
            <person name="Hibbett D."/>
            <person name="Henrissat B."/>
            <person name="Matheny P.B."/>
            <person name="Labbe J."/>
            <person name="Martin F.M."/>
        </authorList>
    </citation>
    <scope>NUCLEOTIDE SEQUENCE</scope>
    <source>
        <strain evidence="2">BPL690</strain>
    </source>
</reference>
<organism evidence="2 3">
    <name type="scientific">Multifurca ochricompacta</name>
    <dbReference type="NCBI Taxonomy" id="376703"/>
    <lineage>
        <taxon>Eukaryota</taxon>
        <taxon>Fungi</taxon>
        <taxon>Dikarya</taxon>
        <taxon>Basidiomycota</taxon>
        <taxon>Agaricomycotina</taxon>
        <taxon>Agaricomycetes</taxon>
        <taxon>Russulales</taxon>
        <taxon>Russulaceae</taxon>
        <taxon>Multifurca</taxon>
    </lineage>
</organism>
<name>A0AAD4M3L8_9AGAM</name>
<feature type="region of interest" description="Disordered" evidence="1">
    <location>
        <begin position="109"/>
        <end position="277"/>
    </location>
</feature>
<feature type="compositionally biased region" description="Polar residues" evidence="1">
    <location>
        <begin position="423"/>
        <end position="439"/>
    </location>
</feature>
<protein>
    <recommendedName>
        <fullName evidence="4">CLASP N-terminal domain-containing protein</fullName>
    </recommendedName>
</protein>
<sequence>MQTIIDQTQLISLLPYFVGALRDKSVTLRLIAIECVLACVQCFNPPDLEKDARAKDMESAIKLTSTDASADVRKVSRSVFEAYKILLPARVESFAAPLSPTMKKYLNIDIPSTNSRPQSSQSAYTLPTTRPTSSMASAPPKRVEPHPRPATSMAHHRSTSSSALASSAPLGATAPKLTRSQTEHHVAQPNGQSAQAPLSKRRDDMPPPAIIPQRRPQTSSEPQAPPERPILTRRLESNGTERPAGASSSRTTAQILRPESTQPPVALKKSHTGPLRAETMTIKERLLGGAQRVPLPELQQQPPPPPPPPPRPILPQEKKAPEQVSVVPKRSRLDSVRHGPKSSAAMDAKRAVTQVSAPSSVVPGRSETSVPTPADSVAERRDISRPTTEMKKDDSRHPSSMAGKKGISKATSVRAEGKEIVTAGQSASDRPKSSMSTRSIGKAGQEPKSRKQDIPKVVPPMAGAGEKKEKPSQPVKGVAPVPTLPQKKVPARTGGVTQPTLSQLARMKAAKEEKQRRDVAKGPTKPLAIRPKSKAVPQKTTSKEVEIPAAAIMTPLPPSPEVRPADVPLPVSPVSARLGTENEQAEMFSANDTRNAPLAASEQATIPTTTAQMLSPHPFGVVALGTATKTPISALVSSIQRGFLFSPNSPLSPAQPDAEWECPAWPGLALNMGEEPSFEGVEESTTKRPLLIVGTDMERRTLTSHILLLIASVSENMVLNAEEEERSL</sequence>
<dbReference type="EMBL" id="WTXG01000016">
    <property type="protein sequence ID" value="KAI0300977.1"/>
    <property type="molecule type" value="Genomic_DNA"/>
</dbReference>
<feature type="compositionally biased region" description="Polar residues" evidence="1">
    <location>
        <begin position="246"/>
        <end position="263"/>
    </location>
</feature>
<evidence type="ECO:0000313" key="3">
    <source>
        <dbReference type="Proteomes" id="UP001203297"/>
    </source>
</evidence>
<keyword evidence="3" id="KW-1185">Reference proteome</keyword>
<feature type="compositionally biased region" description="Pro residues" evidence="1">
    <location>
        <begin position="301"/>
        <end position="313"/>
    </location>
</feature>
<feature type="compositionally biased region" description="Basic and acidic residues" evidence="1">
    <location>
        <begin position="377"/>
        <end position="397"/>
    </location>
</feature>
<feature type="compositionally biased region" description="Basic and acidic residues" evidence="1">
    <location>
        <begin position="445"/>
        <end position="454"/>
    </location>
</feature>
<accession>A0AAD4M3L8</accession>
<feature type="compositionally biased region" description="Low complexity" evidence="1">
    <location>
        <begin position="159"/>
        <end position="175"/>
    </location>
</feature>
<comment type="caution">
    <text evidence="2">The sequence shown here is derived from an EMBL/GenBank/DDBJ whole genome shotgun (WGS) entry which is preliminary data.</text>
</comment>
<gene>
    <name evidence="2" type="ORF">B0F90DRAFT_1917521</name>
</gene>